<keyword evidence="2" id="KW-0645">Protease</keyword>
<feature type="signal peptide" evidence="1">
    <location>
        <begin position="1"/>
        <end position="18"/>
    </location>
</feature>
<evidence type="ECO:0000313" key="3">
    <source>
        <dbReference type="Proteomes" id="UP000812270"/>
    </source>
</evidence>
<proteinExistence type="predicted"/>
<gene>
    <name evidence="2" type="ORF">KTO63_19710</name>
</gene>
<keyword evidence="1" id="KW-0732">Signal</keyword>
<dbReference type="EMBL" id="JAHSPG010000015">
    <property type="protein sequence ID" value="MBV4359406.1"/>
    <property type="molecule type" value="Genomic_DNA"/>
</dbReference>
<dbReference type="GO" id="GO:0004180">
    <property type="term" value="F:carboxypeptidase activity"/>
    <property type="evidence" value="ECO:0007669"/>
    <property type="project" value="UniProtKB-KW"/>
</dbReference>
<keyword evidence="2" id="KW-0121">Carboxypeptidase</keyword>
<name>A0A9E2SAD9_9BACT</name>
<organism evidence="2 3">
    <name type="scientific">Pinibacter aurantiacus</name>
    <dbReference type="NCBI Taxonomy" id="2851599"/>
    <lineage>
        <taxon>Bacteria</taxon>
        <taxon>Pseudomonadati</taxon>
        <taxon>Bacteroidota</taxon>
        <taxon>Chitinophagia</taxon>
        <taxon>Chitinophagales</taxon>
        <taxon>Chitinophagaceae</taxon>
        <taxon>Pinibacter</taxon>
    </lineage>
</organism>
<dbReference type="RefSeq" id="WP_217793532.1">
    <property type="nucleotide sequence ID" value="NZ_JAHSPG010000015.1"/>
</dbReference>
<reference evidence="2" key="1">
    <citation type="submission" date="2021-06" db="EMBL/GenBank/DDBJ databases">
        <authorList>
            <person name="Huq M.A."/>
        </authorList>
    </citation>
    <scope>NUCLEOTIDE SEQUENCE</scope>
    <source>
        <strain evidence="2">MAH-26</strain>
    </source>
</reference>
<keyword evidence="3" id="KW-1185">Reference proteome</keyword>
<feature type="chain" id="PRO_5039219574" evidence="1">
    <location>
        <begin position="19"/>
        <end position="253"/>
    </location>
</feature>
<evidence type="ECO:0000313" key="2">
    <source>
        <dbReference type="EMBL" id="MBV4359406.1"/>
    </source>
</evidence>
<accession>A0A9E2SAD9</accession>
<comment type="caution">
    <text evidence="2">The sequence shown here is derived from an EMBL/GenBank/DDBJ whole genome shotgun (WGS) entry which is preliminary data.</text>
</comment>
<protein>
    <submittedName>
        <fullName evidence="2">Carboxypeptidase-like regulatory domain-containing protein</fullName>
    </submittedName>
</protein>
<evidence type="ECO:0000256" key="1">
    <source>
        <dbReference type="SAM" id="SignalP"/>
    </source>
</evidence>
<dbReference type="Proteomes" id="UP000812270">
    <property type="component" value="Unassembled WGS sequence"/>
</dbReference>
<keyword evidence="2" id="KW-0378">Hydrolase</keyword>
<dbReference type="AlphaFoldDB" id="A0A9E2SAD9"/>
<sequence>MKTVLVTLLAIAFQFAFAQQPNKNSPFLGRDSVYISGKVVDESGKPMENVMVLVYPFYTEKFDVNWYEQDTFYTNKDGKFIAALNGRQFDNHLYFKAHDCLPSSIYLPNKSSWLIVEEPVKMLSRKLHYFDTRKIDKKDLSLTVEKALQKYKVSLSQTKLSSFPTDIGNMRGLRFETADSSIILLATANFWNNPATNKADLLDRKITGIGIAFANGDKVVLGNGLEIAERKVYNEYFQEKKDLEAKQQSAIKK</sequence>